<accession>A0A931DFF8</accession>
<dbReference type="InterPro" id="IPR001017">
    <property type="entry name" value="DH_E1"/>
</dbReference>
<dbReference type="SUPFAM" id="SSF52518">
    <property type="entry name" value="Thiamin diphosphate-binding fold (THDP-binding)"/>
    <property type="match status" value="1"/>
</dbReference>
<evidence type="ECO:0000259" key="5">
    <source>
        <dbReference type="Pfam" id="PF00676"/>
    </source>
</evidence>
<reference evidence="6" key="1">
    <citation type="submission" date="2020-11" db="EMBL/GenBank/DDBJ databases">
        <title>Sequencing the genomes of 1000 actinobacteria strains.</title>
        <authorList>
            <person name="Klenk H.-P."/>
        </authorList>
    </citation>
    <scope>NUCLEOTIDE SEQUENCE</scope>
    <source>
        <strain evidence="6">DSM 43175</strain>
    </source>
</reference>
<dbReference type="InterPro" id="IPR029061">
    <property type="entry name" value="THDP-binding"/>
</dbReference>
<dbReference type="InterPro" id="IPR050642">
    <property type="entry name" value="PDH_E1_Alpha_Subunit"/>
</dbReference>
<dbReference type="GO" id="GO:0006086">
    <property type="term" value="P:pyruvate decarboxylation to acetyl-CoA"/>
    <property type="evidence" value="ECO:0007669"/>
    <property type="project" value="TreeGrafter"/>
</dbReference>
<dbReference type="PANTHER" id="PTHR11516:SF60">
    <property type="entry name" value="PYRUVATE DEHYDROGENASE E1 COMPONENT SUBUNIT ALPHA"/>
    <property type="match status" value="1"/>
</dbReference>
<dbReference type="RefSeq" id="WP_197011755.1">
    <property type="nucleotide sequence ID" value="NZ_BAABES010000022.1"/>
</dbReference>
<keyword evidence="7" id="KW-1185">Reference proteome</keyword>
<dbReference type="GO" id="GO:0004739">
    <property type="term" value="F:pyruvate dehydrogenase (acetyl-transferring) activity"/>
    <property type="evidence" value="ECO:0007669"/>
    <property type="project" value="UniProtKB-EC"/>
</dbReference>
<evidence type="ECO:0000313" key="7">
    <source>
        <dbReference type="Proteomes" id="UP000614047"/>
    </source>
</evidence>
<gene>
    <name evidence="6" type="ORF">IW256_003223</name>
</gene>
<comment type="caution">
    <text evidence="6">The sequence shown here is derived from an EMBL/GenBank/DDBJ whole genome shotgun (WGS) entry which is preliminary data.</text>
</comment>
<dbReference type="EC" id="1.2.4.1" evidence="6"/>
<keyword evidence="2 6" id="KW-0560">Oxidoreductase</keyword>
<feature type="domain" description="Dehydrogenase E1 component" evidence="5">
    <location>
        <begin position="56"/>
        <end position="332"/>
    </location>
</feature>
<protein>
    <submittedName>
        <fullName evidence="6">Pyruvate dehydrogenase E1 component alpha subunit</fullName>
        <ecNumber evidence="6">1.2.4.1</ecNumber>
    </submittedName>
</protein>
<dbReference type="CDD" id="cd02000">
    <property type="entry name" value="TPP_E1_PDC_ADC_BCADC"/>
    <property type="match status" value="1"/>
</dbReference>
<dbReference type="GO" id="GO:0000287">
    <property type="term" value="F:magnesium ion binding"/>
    <property type="evidence" value="ECO:0007669"/>
    <property type="project" value="UniProtKB-ARBA"/>
</dbReference>
<organism evidence="6 7">
    <name type="scientific">Actinomadura viridis</name>
    <dbReference type="NCBI Taxonomy" id="58110"/>
    <lineage>
        <taxon>Bacteria</taxon>
        <taxon>Bacillati</taxon>
        <taxon>Actinomycetota</taxon>
        <taxon>Actinomycetes</taxon>
        <taxon>Streptosporangiales</taxon>
        <taxon>Thermomonosporaceae</taxon>
        <taxon>Actinomadura</taxon>
    </lineage>
</organism>
<sequence length="341" mass="35631">MDGTHAGTDAGTHAEASGGARDGTGRRLADLHAMWRIRALEEKIRELRVADGGNGDVVGSVHLCIGQEAGPVGACSELEPGDALFATYRGHGWALARGVPAESMIAELAGRESGVNGGRGGSAYFTAPEHGFHGENSIVGAGLPIAVGAALAGRFDGSGRVAMTVCGDGALNQGASHEALNMAAAFRLPVVFVCENNYWSELTPIDEMVGEPELWRRAAGYGMAGERVDGNDPAAVRAAVRAAVQRARSGEGPTLLELMTQRLVGHYIGDVEQYRRPGELDRAREEEPIARLGRSLAAEGVPAADIEDARTRAQAEIERAAEAALAAPPADPRTAKDHVYA</sequence>
<evidence type="ECO:0000256" key="1">
    <source>
        <dbReference type="ARBA" id="ARBA00001964"/>
    </source>
</evidence>
<evidence type="ECO:0000313" key="6">
    <source>
        <dbReference type="EMBL" id="MBG6089110.1"/>
    </source>
</evidence>
<dbReference type="EMBL" id="JADOUA010000001">
    <property type="protein sequence ID" value="MBG6089110.1"/>
    <property type="molecule type" value="Genomic_DNA"/>
</dbReference>
<proteinExistence type="predicted"/>
<dbReference type="Gene3D" id="3.40.50.970">
    <property type="match status" value="1"/>
</dbReference>
<dbReference type="Pfam" id="PF00676">
    <property type="entry name" value="E1_dh"/>
    <property type="match status" value="1"/>
</dbReference>
<evidence type="ECO:0000256" key="4">
    <source>
        <dbReference type="SAM" id="MobiDB-lite"/>
    </source>
</evidence>
<dbReference type="Proteomes" id="UP000614047">
    <property type="component" value="Unassembled WGS sequence"/>
</dbReference>
<dbReference type="PANTHER" id="PTHR11516">
    <property type="entry name" value="PYRUVATE DEHYDROGENASE E1 COMPONENT, ALPHA SUBUNIT BACTERIAL AND ORGANELLAR"/>
    <property type="match status" value="1"/>
</dbReference>
<keyword evidence="6" id="KW-0670">Pyruvate</keyword>
<feature type="region of interest" description="Disordered" evidence="4">
    <location>
        <begin position="1"/>
        <end position="25"/>
    </location>
</feature>
<keyword evidence="3" id="KW-0786">Thiamine pyrophosphate</keyword>
<evidence type="ECO:0000256" key="2">
    <source>
        <dbReference type="ARBA" id="ARBA00023002"/>
    </source>
</evidence>
<feature type="region of interest" description="Disordered" evidence="4">
    <location>
        <begin position="322"/>
        <end position="341"/>
    </location>
</feature>
<name>A0A931DFF8_9ACTN</name>
<comment type="cofactor">
    <cofactor evidence="1">
        <name>thiamine diphosphate</name>
        <dbReference type="ChEBI" id="CHEBI:58937"/>
    </cofactor>
</comment>
<evidence type="ECO:0000256" key="3">
    <source>
        <dbReference type="ARBA" id="ARBA00023052"/>
    </source>
</evidence>
<dbReference type="AlphaFoldDB" id="A0A931DFF8"/>